<organism evidence="1 2">
    <name type="scientific">Araneus ventricosus</name>
    <name type="common">Orbweaver spider</name>
    <name type="synonym">Epeira ventricosa</name>
    <dbReference type="NCBI Taxonomy" id="182803"/>
    <lineage>
        <taxon>Eukaryota</taxon>
        <taxon>Metazoa</taxon>
        <taxon>Ecdysozoa</taxon>
        <taxon>Arthropoda</taxon>
        <taxon>Chelicerata</taxon>
        <taxon>Arachnida</taxon>
        <taxon>Araneae</taxon>
        <taxon>Araneomorphae</taxon>
        <taxon>Entelegynae</taxon>
        <taxon>Araneoidea</taxon>
        <taxon>Araneidae</taxon>
        <taxon>Araneus</taxon>
    </lineage>
</organism>
<dbReference type="EMBL" id="BGPR01140416">
    <property type="protein sequence ID" value="GBN66472.1"/>
    <property type="molecule type" value="Genomic_DNA"/>
</dbReference>
<gene>
    <name evidence="1" type="ORF">AVEN_135668_1</name>
</gene>
<keyword evidence="2" id="KW-1185">Reference proteome</keyword>
<evidence type="ECO:0000313" key="2">
    <source>
        <dbReference type="Proteomes" id="UP000499080"/>
    </source>
</evidence>
<reference evidence="1 2" key="1">
    <citation type="journal article" date="2019" name="Sci. Rep.">
        <title>Orb-weaving spider Araneus ventricosus genome elucidates the spidroin gene catalogue.</title>
        <authorList>
            <person name="Kono N."/>
            <person name="Nakamura H."/>
            <person name="Ohtoshi R."/>
            <person name="Moran D.A.P."/>
            <person name="Shinohara A."/>
            <person name="Yoshida Y."/>
            <person name="Fujiwara M."/>
            <person name="Mori M."/>
            <person name="Tomita M."/>
            <person name="Arakawa K."/>
        </authorList>
    </citation>
    <scope>NUCLEOTIDE SEQUENCE [LARGE SCALE GENOMIC DNA]</scope>
</reference>
<accession>A0A4Y2QSW3</accession>
<proteinExistence type="predicted"/>
<protein>
    <submittedName>
        <fullName evidence="1">Uncharacterized protein</fullName>
    </submittedName>
</protein>
<evidence type="ECO:0000313" key="1">
    <source>
        <dbReference type="EMBL" id="GBN66472.1"/>
    </source>
</evidence>
<name>A0A4Y2QSW3_ARAVE</name>
<sequence>LPVPKNDKNFKFWTNFSVVVCS</sequence>
<dbReference type="Proteomes" id="UP000499080">
    <property type="component" value="Unassembled WGS sequence"/>
</dbReference>
<dbReference type="AlphaFoldDB" id="A0A4Y2QSW3"/>
<feature type="non-terminal residue" evidence="1">
    <location>
        <position position="1"/>
    </location>
</feature>
<comment type="caution">
    <text evidence="1">The sequence shown here is derived from an EMBL/GenBank/DDBJ whole genome shotgun (WGS) entry which is preliminary data.</text>
</comment>